<protein>
    <submittedName>
        <fullName evidence="1">Uncharacterized protein</fullName>
    </submittedName>
</protein>
<organism evidence="1 2">
    <name type="scientific">Fusarium decemcellulare</name>
    <dbReference type="NCBI Taxonomy" id="57161"/>
    <lineage>
        <taxon>Eukaryota</taxon>
        <taxon>Fungi</taxon>
        <taxon>Dikarya</taxon>
        <taxon>Ascomycota</taxon>
        <taxon>Pezizomycotina</taxon>
        <taxon>Sordariomycetes</taxon>
        <taxon>Hypocreomycetidae</taxon>
        <taxon>Hypocreales</taxon>
        <taxon>Nectriaceae</taxon>
        <taxon>Fusarium</taxon>
        <taxon>Fusarium decemcellulare species complex</taxon>
    </lineage>
</organism>
<dbReference type="Proteomes" id="UP001148629">
    <property type="component" value="Unassembled WGS sequence"/>
</dbReference>
<keyword evidence="2" id="KW-1185">Reference proteome</keyword>
<sequence length="275" mass="31805">MDPNYRAYVARGWDFEPAPSTLNVFLATLEYPADIKSKSLKLVQDIDFFSETQGPPDEPDIVSGPPWYLWWMILDLAACVPPDHEWQDCLVQVLEILDQRDEKEQEEKKETGWSEYFSYLSMAVTEQHDRYYSLGSGNASSVAQWKNFTSFIARTSTHSTWRWRSIIHLREALEEPPVKGPDMECRLWVVTEWIIRCAGDIFEEMNHSGEIKDSTAWLYEIGPNCDAKRVLSLERWKFWKKRLSELAADAEELELGSTITTRITKALEAMAAVEP</sequence>
<dbReference type="EMBL" id="JANRMS010001331">
    <property type="protein sequence ID" value="KAJ3529072.1"/>
    <property type="molecule type" value="Genomic_DNA"/>
</dbReference>
<proteinExistence type="predicted"/>
<accession>A0ACC1RZR2</accession>
<name>A0ACC1RZR2_9HYPO</name>
<evidence type="ECO:0000313" key="1">
    <source>
        <dbReference type="EMBL" id="KAJ3529072.1"/>
    </source>
</evidence>
<comment type="caution">
    <text evidence="1">The sequence shown here is derived from an EMBL/GenBank/DDBJ whole genome shotgun (WGS) entry which is preliminary data.</text>
</comment>
<reference evidence="1" key="1">
    <citation type="submission" date="2022-08" db="EMBL/GenBank/DDBJ databases">
        <title>Genome Sequence of Fusarium decemcellulare.</title>
        <authorList>
            <person name="Buettner E."/>
        </authorList>
    </citation>
    <scope>NUCLEOTIDE SEQUENCE</scope>
    <source>
        <strain evidence="1">Babe19</strain>
    </source>
</reference>
<gene>
    <name evidence="1" type="ORF">NM208_g9922</name>
</gene>
<evidence type="ECO:0000313" key="2">
    <source>
        <dbReference type="Proteomes" id="UP001148629"/>
    </source>
</evidence>